<sequence>MLARGTDNPARAGAAVTRWGAHRRPCSGTPRGRGRTRGGPVAGVAATGPSLRCAGEALEGYRQRVFTRERSVVFGYALVQDVPGPPPDISSLHGPE</sequence>
<comment type="caution">
    <text evidence="2">The sequence shown here is derived from an EMBL/GenBank/DDBJ whole genome shotgun (WGS) entry which is preliminary data.</text>
</comment>
<evidence type="ECO:0000313" key="3">
    <source>
        <dbReference type="Proteomes" id="UP001499863"/>
    </source>
</evidence>
<evidence type="ECO:0000256" key="1">
    <source>
        <dbReference type="SAM" id="MobiDB-lite"/>
    </source>
</evidence>
<proteinExistence type="predicted"/>
<organism evidence="2 3">
    <name type="scientific">Kitasatospora putterlickiae</name>
    <dbReference type="NCBI Taxonomy" id="221725"/>
    <lineage>
        <taxon>Bacteria</taxon>
        <taxon>Bacillati</taxon>
        <taxon>Actinomycetota</taxon>
        <taxon>Actinomycetes</taxon>
        <taxon>Kitasatosporales</taxon>
        <taxon>Streptomycetaceae</taxon>
        <taxon>Kitasatospora</taxon>
    </lineage>
</organism>
<reference evidence="2 3" key="1">
    <citation type="journal article" date="2019" name="Int. J. Syst. Evol. Microbiol.">
        <title>The Global Catalogue of Microorganisms (GCM) 10K type strain sequencing project: providing services to taxonomists for standard genome sequencing and annotation.</title>
        <authorList>
            <consortium name="The Broad Institute Genomics Platform"/>
            <consortium name="The Broad Institute Genome Sequencing Center for Infectious Disease"/>
            <person name="Wu L."/>
            <person name="Ma J."/>
        </authorList>
    </citation>
    <scope>NUCLEOTIDE SEQUENCE [LARGE SCALE GENOMIC DNA]</scope>
    <source>
        <strain evidence="2 3">JCM 12393</strain>
    </source>
</reference>
<accession>A0ABN1YA79</accession>
<dbReference type="EMBL" id="BAAAKJ010000206">
    <property type="protein sequence ID" value="GAA1398787.1"/>
    <property type="molecule type" value="Genomic_DNA"/>
</dbReference>
<protein>
    <submittedName>
        <fullName evidence="2">Uncharacterized protein</fullName>
    </submittedName>
</protein>
<keyword evidence="3" id="KW-1185">Reference proteome</keyword>
<gene>
    <name evidence="2" type="ORF">GCM10009639_37680</name>
</gene>
<feature type="region of interest" description="Disordered" evidence="1">
    <location>
        <begin position="1"/>
        <end position="44"/>
    </location>
</feature>
<dbReference type="Proteomes" id="UP001499863">
    <property type="component" value="Unassembled WGS sequence"/>
</dbReference>
<evidence type="ECO:0000313" key="2">
    <source>
        <dbReference type="EMBL" id="GAA1398787.1"/>
    </source>
</evidence>
<name>A0ABN1YA79_9ACTN</name>